<organism evidence="3 4">
    <name type="scientific">Bradyrhizobium erythrophlei</name>
    <dbReference type="NCBI Taxonomy" id="1437360"/>
    <lineage>
        <taxon>Bacteria</taxon>
        <taxon>Pseudomonadati</taxon>
        <taxon>Pseudomonadota</taxon>
        <taxon>Alphaproteobacteria</taxon>
        <taxon>Hyphomicrobiales</taxon>
        <taxon>Nitrobacteraceae</taxon>
        <taxon>Bradyrhizobium</taxon>
    </lineage>
</organism>
<evidence type="ECO:0000313" key="4">
    <source>
        <dbReference type="Proteomes" id="UP000190675"/>
    </source>
</evidence>
<dbReference type="AlphaFoldDB" id="A0A1M5JAM2"/>
<gene>
    <name evidence="3" type="ORF">SAMN05444169_2092</name>
</gene>
<evidence type="ECO:0000313" key="3">
    <source>
        <dbReference type="EMBL" id="SHG37359.1"/>
    </source>
</evidence>
<name>A0A1M5JAM2_9BRAD</name>
<accession>A0A1M5JAM2</accession>
<keyword evidence="2" id="KW-0472">Membrane</keyword>
<keyword evidence="2" id="KW-1133">Transmembrane helix</keyword>
<dbReference type="EMBL" id="LT670818">
    <property type="protein sequence ID" value="SHG37359.1"/>
    <property type="molecule type" value="Genomic_DNA"/>
</dbReference>
<evidence type="ECO:0000256" key="2">
    <source>
        <dbReference type="SAM" id="Phobius"/>
    </source>
</evidence>
<evidence type="ECO:0000256" key="1">
    <source>
        <dbReference type="SAM" id="MobiDB-lite"/>
    </source>
</evidence>
<feature type="region of interest" description="Disordered" evidence="1">
    <location>
        <begin position="60"/>
        <end position="82"/>
    </location>
</feature>
<dbReference type="Proteomes" id="UP000190675">
    <property type="component" value="Chromosome I"/>
</dbReference>
<feature type="compositionally biased region" description="Basic and acidic residues" evidence="1">
    <location>
        <begin position="72"/>
        <end position="82"/>
    </location>
</feature>
<feature type="transmembrane region" description="Helical" evidence="2">
    <location>
        <begin position="21"/>
        <end position="41"/>
    </location>
</feature>
<protein>
    <submittedName>
        <fullName evidence="3">Uncharacterized protein</fullName>
    </submittedName>
</protein>
<dbReference type="RefSeq" id="WP_079565908.1">
    <property type="nucleotide sequence ID" value="NZ_LT670818.1"/>
</dbReference>
<proteinExistence type="predicted"/>
<keyword evidence="2" id="KW-0812">Transmembrane</keyword>
<reference evidence="3 4" key="1">
    <citation type="submission" date="2016-11" db="EMBL/GenBank/DDBJ databases">
        <authorList>
            <person name="Jaros S."/>
            <person name="Januszkiewicz K."/>
            <person name="Wedrychowicz H."/>
        </authorList>
    </citation>
    <scope>NUCLEOTIDE SEQUENCE [LARGE SCALE GENOMIC DNA]</scope>
    <source>
        <strain evidence="3 4">GAS242</strain>
    </source>
</reference>
<sequence length="82" mass="9147">MHPSGNQTPETRRIDWLGISRILLVQVLVLLALSVAFIRYLDWSSEQALEEFSRAIKSSDPVTTQPATPVRAVKDKKPCAKA</sequence>